<evidence type="ECO:0000313" key="1">
    <source>
        <dbReference type="EMBL" id="DAF62512.1"/>
    </source>
</evidence>
<sequence length="107" mass="12319">MRIWVRMKDNPSILKLIKEEDYNEESMIREKETKSKLDSILKSGRAPGINTMPNAEPSLQYKGKYDEGAVADYLDTTLDSAKKRAIERENTTGNAFKKTKVPIRRKK</sequence>
<organism evidence="1">
    <name type="scientific">Myoviridae sp. ctIty1</name>
    <dbReference type="NCBI Taxonomy" id="2827673"/>
    <lineage>
        <taxon>Viruses</taxon>
        <taxon>Duplodnaviria</taxon>
        <taxon>Heunggongvirae</taxon>
        <taxon>Uroviricota</taxon>
        <taxon>Caudoviricetes</taxon>
    </lineage>
</organism>
<dbReference type="EMBL" id="BK032823">
    <property type="protein sequence ID" value="DAF62512.1"/>
    <property type="molecule type" value="Genomic_DNA"/>
</dbReference>
<protein>
    <submittedName>
        <fullName evidence="1">Uncharacterized protein</fullName>
    </submittedName>
</protein>
<reference evidence="1" key="1">
    <citation type="journal article" date="2021" name="Proc. Natl. Acad. Sci. U.S.A.">
        <title>A Catalog of Tens of Thousands of Viruses from Human Metagenomes Reveals Hidden Associations with Chronic Diseases.</title>
        <authorList>
            <person name="Tisza M.J."/>
            <person name="Buck C.B."/>
        </authorList>
    </citation>
    <scope>NUCLEOTIDE SEQUENCE</scope>
    <source>
        <strain evidence="1">CtIty1</strain>
    </source>
</reference>
<accession>A0A8S5TH99</accession>
<name>A0A8S5TH99_9CAUD</name>
<proteinExistence type="predicted"/>